<dbReference type="PROSITE" id="PS51257">
    <property type="entry name" value="PROKAR_LIPOPROTEIN"/>
    <property type="match status" value="1"/>
</dbReference>
<reference evidence="3 4" key="1">
    <citation type="submission" date="2015-09" db="EMBL/GenBank/DDBJ databases">
        <authorList>
            <consortium name="Pathogen Informatics"/>
        </authorList>
    </citation>
    <scope>NUCLEOTIDE SEQUENCE [LARGE SCALE GENOMIC DNA]</scope>
    <source>
        <strain evidence="3 4">2789STDY5834875</strain>
    </source>
</reference>
<dbReference type="EMBL" id="CZBU01000005">
    <property type="protein sequence ID" value="CUQ78815.1"/>
    <property type="molecule type" value="Genomic_DNA"/>
</dbReference>
<dbReference type="Proteomes" id="UP000095621">
    <property type="component" value="Unassembled WGS sequence"/>
</dbReference>
<sequence>MCGKLWGKIMTFVLALLIIMPACAMTGCSGSKEPDNKTSVDYTVVENADLPEELKKLIESKKDKVMRLTYTTKDYTYVVAGYGTRETSGYSIKVNDVYTGDNALYIDLNLIGPAAGEAVNEIDTYPVIVLKMERREESVVFKM</sequence>
<gene>
    <name evidence="3" type="ORF">ERS852490_02466</name>
</gene>
<feature type="chain" id="PRO_5008038360" description="PrcB C-terminal domain-containing protein" evidence="1">
    <location>
        <begin position="25"/>
        <end position="143"/>
    </location>
</feature>
<evidence type="ECO:0000313" key="4">
    <source>
        <dbReference type="Proteomes" id="UP000095621"/>
    </source>
</evidence>
<evidence type="ECO:0000259" key="2">
    <source>
        <dbReference type="Pfam" id="PF14343"/>
    </source>
</evidence>
<keyword evidence="1" id="KW-0732">Signal</keyword>
<protein>
    <recommendedName>
        <fullName evidence="2">PrcB C-terminal domain-containing protein</fullName>
    </recommendedName>
</protein>
<feature type="domain" description="PrcB C-terminal" evidence="2">
    <location>
        <begin position="76"/>
        <end position="133"/>
    </location>
</feature>
<dbReference type="RefSeq" id="WP_022097278.1">
    <property type="nucleotide sequence ID" value="NZ_CZBU01000005.1"/>
</dbReference>
<name>A0A174YUL0_9FIRM</name>
<accession>A0A174YUL0</accession>
<dbReference type="Pfam" id="PF14343">
    <property type="entry name" value="PrcB_C"/>
    <property type="match status" value="1"/>
</dbReference>
<feature type="signal peptide" evidence="1">
    <location>
        <begin position="1"/>
        <end position="24"/>
    </location>
</feature>
<organism evidence="3 4">
    <name type="scientific">Lachnospira eligens</name>
    <dbReference type="NCBI Taxonomy" id="39485"/>
    <lineage>
        <taxon>Bacteria</taxon>
        <taxon>Bacillati</taxon>
        <taxon>Bacillota</taxon>
        <taxon>Clostridia</taxon>
        <taxon>Lachnospirales</taxon>
        <taxon>Lachnospiraceae</taxon>
        <taxon>Lachnospira</taxon>
    </lineage>
</organism>
<evidence type="ECO:0000256" key="1">
    <source>
        <dbReference type="SAM" id="SignalP"/>
    </source>
</evidence>
<dbReference type="InterPro" id="IPR025748">
    <property type="entry name" value="PrcB_C_dom"/>
</dbReference>
<dbReference type="AlphaFoldDB" id="A0A174YUL0"/>
<evidence type="ECO:0000313" key="3">
    <source>
        <dbReference type="EMBL" id="CUQ78815.1"/>
    </source>
</evidence>
<proteinExistence type="predicted"/>
<dbReference type="OrthoDB" id="422698at2"/>